<evidence type="ECO:0000256" key="1">
    <source>
        <dbReference type="ARBA" id="ARBA00004651"/>
    </source>
</evidence>
<feature type="transmembrane region" description="Helical" evidence="9">
    <location>
        <begin position="190"/>
        <end position="210"/>
    </location>
</feature>
<dbReference type="PANTHER" id="PTHR33908">
    <property type="entry name" value="MANNOSYLTRANSFERASE YKCB-RELATED"/>
    <property type="match status" value="1"/>
</dbReference>
<feature type="domain" description="Glycosyltransferase RgtA/B/C/D-like" evidence="10">
    <location>
        <begin position="78"/>
        <end position="235"/>
    </location>
</feature>
<evidence type="ECO:0000256" key="6">
    <source>
        <dbReference type="ARBA" id="ARBA00022989"/>
    </source>
</evidence>
<comment type="subcellular location">
    <subcellularLocation>
        <location evidence="1">Cell membrane</location>
        <topology evidence="1">Multi-pass membrane protein</topology>
    </subcellularLocation>
</comment>
<evidence type="ECO:0000256" key="5">
    <source>
        <dbReference type="ARBA" id="ARBA00022692"/>
    </source>
</evidence>
<dbReference type="AlphaFoldDB" id="A0A239DZN4"/>
<accession>A0A239DZN4</accession>
<dbReference type="Proteomes" id="UP000198327">
    <property type="component" value="Unassembled WGS sequence"/>
</dbReference>
<gene>
    <name evidence="12" type="ORF">SAMN05421642_102113</name>
</gene>
<keyword evidence="6 9" id="KW-1133">Transmembrane helix</keyword>
<dbReference type="GO" id="GO:0010041">
    <property type="term" value="P:response to iron(III) ion"/>
    <property type="evidence" value="ECO:0007669"/>
    <property type="project" value="TreeGrafter"/>
</dbReference>
<organism evidence="12 13">
    <name type="scientific">Rhodococcoides kyotonense</name>
    <dbReference type="NCBI Taxonomy" id="398843"/>
    <lineage>
        <taxon>Bacteria</taxon>
        <taxon>Bacillati</taxon>
        <taxon>Actinomycetota</taxon>
        <taxon>Actinomycetes</taxon>
        <taxon>Mycobacteriales</taxon>
        <taxon>Nocardiaceae</taxon>
        <taxon>Rhodococcoides</taxon>
    </lineage>
</organism>
<feature type="transmembrane region" description="Helical" evidence="9">
    <location>
        <begin position="93"/>
        <end position="118"/>
    </location>
</feature>
<evidence type="ECO:0000256" key="9">
    <source>
        <dbReference type="SAM" id="Phobius"/>
    </source>
</evidence>
<evidence type="ECO:0000313" key="13">
    <source>
        <dbReference type="Proteomes" id="UP000198327"/>
    </source>
</evidence>
<dbReference type="GO" id="GO:0016763">
    <property type="term" value="F:pentosyltransferase activity"/>
    <property type="evidence" value="ECO:0007669"/>
    <property type="project" value="TreeGrafter"/>
</dbReference>
<evidence type="ECO:0000313" key="12">
    <source>
        <dbReference type="EMBL" id="SNS37591.1"/>
    </source>
</evidence>
<dbReference type="Pfam" id="PF13231">
    <property type="entry name" value="PMT_2"/>
    <property type="match status" value="1"/>
</dbReference>
<dbReference type="OrthoDB" id="5241882at2"/>
<keyword evidence="2" id="KW-1003">Cell membrane</keyword>
<feature type="domain" description="Putative mannosyltransferase YkcA/B-like C-terminal" evidence="11">
    <location>
        <begin position="577"/>
        <end position="664"/>
    </location>
</feature>
<feature type="transmembrane region" description="Helical" evidence="9">
    <location>
        <begin position="20"/>
        <end position="38"/>
    </location>
</feature>
<feature type="transmembrane region" description="Helical" evidence="9">
    <location>
        <begin position="313"/>
        <end position="330"/>
    </location>
</feature>
<dbReference type="Pfam" id="PF24878">
    <property type="entry name" value="YkcB_C"/>
    <property type="match status" value="1"/>
</dbReference>
<dbReference type="InterPro" id="IPR056785">
    <property type="entry name" value="YkcA/B-like_C"/>
</dbReference>
<feature type="transmembrane region" description="Helical" evidence="9">
    <location>
        <begin position="342"/>
        <end position="362"/>
    </location>
</feature>
<evidence type="ECO:0000256" key="3">
    <source>
        <dbReference type="ARBA" id="ARBA00022676"/>
    </source>
</evidence>
<keyword evidence="7 9" id="KW-0472">Membrane</keyword>
<feature type="compositionally biased region" description="Gly residues" evidence="8">
    <location>
        <begin position="490"/>
        <end position="516"/>
    </location>
</feature>
<keyword evidence="4 12" id="KW-0808">Transferase</keyword>
<sequence>MTMLMERTADAPARQTGRRWEWIGLGALLIGTAVAYIWGLGASGWANSFYSAAVQAGSVSWKAFFFGSSDAANSITVDKPPMSLWLMSLSVRIFGLSSWAMLIPQALLGVGSVALLWATIRRQFGAAAGLLAGLALAVTPVAALMFRFNNPDALLVLLMIAAVWASMRAVEDGRTRWLVLTGVFVGFGFLTKQLQVMLVIPPIALMYLIAGRPTVVKRIGQLFAALAAAIVSAGWWLLAVELWPASSRPWIGGSQNNSILELTLGYNGLGRLNGEETGSVTPGGGGMGGGTGGGMWGETGITRMFDASQGGQIAWLIPSALILFVLGLALRGRVRRTDPQRAALTVWGLWLLVTGLTFSFMAGIFHSYYTVALSPAIAALIGAGSVLAWRRREQLWVRIGMAVAVVAAVAMAWVLLGRSADFVPWLRWAVLVVGSVAAVAVLIPAMTRGKLAVASILAIMFAGLAGPTAYAVDTVTTPHTGSIVTAGPSTGMGMGGPGGGRGMGARDGGGQMGQMPGGAQMPAGSPMPGGAQMGQAGAGQAPAGMPGAASDGAASDGRMGGGAGGLLSGSTPTEAITSLLEDDADSYTWVAAAIGSNSASGYQLATEDPVMAIGGFNGTDPSPTLEEFQQYVSDGQIHYFIAGGGMGGSSSGTSAEISEWVEANYTATTVDGVTLYDLSR</sequence>
<evidence type="ECO:0000256" key="8">
    <source>
        <dbReference type="SAM" id="MobiDB-lite"/>
    </source>
</evidence>
<feature type="compositionally biased region" description="Low complexity" evidence="8">
    <location>
        <begin position="517"/>
        <end position="557"/>
    </location>
</feature>
<evidence type="ECO:0000259" key="10">
    <source>
        <dbReference type="Pfam" id="PF13231"/>
    </source>
</evidence>
<reference evidence="13" key="1">
    <citation type="submission" date="2017-06" db="EMBL/GenBank/DDBJ databases">
        <authorList>
            <person name="Varghese N."/>
            <person name="Submissions S."/>
        </authorList>
    </citation>
    <scope>NUCLEOTIDE SEQUENCE [LARGE SCALE GENOMIC DNA]</scope>
    <source>
        <strain evidence="13">JCM 23211</strain>
    </source>
</reference>
<feature type="transmembrane region" description="Helical" evidence="9">
    <location>
        <begin position="395"/>
        <end position="416"/>
    </location>
</feature>
<dbReference type="STRING" id="398843.A3K89_04295"/>
<keyword evidence="5 9" id="KW-0812">Transmembrane</keyword>
<feature type="transmembrane region" description="Helical" evidence="9">
    <location>
        <begin position="368"/>
        <end position="388"/>
    </location>
</feature>
<dbReference type="GO" id="GO:0009103">
    <property type="term" value="P:lipopolysaccharide biosynthetic process"/>
    <property type="evidence" value="ECO:0007669"/>
    <property type="project" value="UniProtKB-ARBA"/>
</dbReference>
<evidence type="ECO:0000259" key="11">
    <source>
        <dbReference type="Pfam" id="PF24878"/>
    </source>
</evidence>
<feature type="transmembrane region" description="Helical" evidence="9">
    <location>
        <begin position="124"/>
        <end position="146"/>
    </location>
</feature>
<feature type="transmembrane region" description="Helical" evidence="9">
    <location>
        <begin position="451"/>
        <end position="472"/>
    </location>
</feature>
<proteinExistence type="predicted"/>
<dbReference type="InterPro" id="IPR050297">
    <property type="entry name" value="LipidA_mod_glycosyltrf_83"/>
</dbReference>
<keyword evidence="3" id="KW-0328">Glycosyltransferase</keyword>
<dbReference type="InterPro" id="IPR038731">
    <property type="entry name" value="RgtA/B/C-like"/>
</dbReference>
<evidence type="ECO:0000256" key="2">
    <source>
        <dbReference type="ARBA" id="ARBA00022475"/>
    </source>
</evidence>
<name>A0A239DZN4_9NOCA</name>
<feature type="region of interest" description="Disordered" evidence="8">
    <location>
        <begin position="482"/>
        <end position="568"/>
    </location>
</feature>
<protein>
    <submittedName>
        <fullName evidence="12">4-amino-4-deoxy-L-arabinose transferase</fullName>
    </submittedName>
</protein>
<dbReference type="GO" id="GO:0005886">
    <property type="term" value="C:plasma membrane"/>
    <property type="evidence" value="ECO:0007669"/>
    <property type="project" value="UniProtKB-SubCell"/>
</dbReference>
<feature type="transmembrane region" description="Helical" evidence="9">
    <location>
        <begin position="422"/>
        <end position="444"/>
    </location>
</feature>
<evidence type="ECO:0000256" key="4">
    <source>
        <dbReference type="ARBA" id="ARBA00022679"/>
    </source>
</evidence>
<feature type="compositionally biased region" description="Gly residues" evidence="8">
    <location>
        <begin position="558"/>
        <end position="567"/>
    </location>
</feature>
<evidence type="ECO:0000256" key="7">
    <source>
        <dbReference type="ARBA" id="ARBA00023136"/>
    </source>
</evidence>
<dbReference type="EMBL" id="FZOW01000002">
    <property type="protein sequence ID" value="SNS37591.1"/>
    <property type="molecule type" value="Genomic_DNA"/>
</dbReference>
<dbReference type="PANTHER" id="PTHR33908:SF3">
    <property type="entry name" value="UNDECAPRENYL PHOSPHATE-ALPHA-4-AMINO-4-DEOXY-L-ARABINOSE ARABINOSYL TRANSFERASE"/>
    <property type="match status" value="1"/>
</dbReference>
<keyword evidence="13" id="KW-1185">Reference proteome</keyword>
<feature type="transmembrane region" description="Helical" evidence="9">
    <location>
        <begin position="222"/>
        <end position="240"/>
    </location>
</feature>